<dbReference type="AlphaFoldDB" id="A0A7D6F3E4"/>
<feature type="region of interest" description="Disordered" evidence="1">
    <location>
        <begin position="70"/>
        <end position="91"/>
    </location>
</feature>
<dbReference type="RefSeq" id="WP_181494461.1">
    <property type="nucleotide sequence ID" value="NZ_CP032152.1"/>
</dbReference>
<gene>
    <name evidence="2" type="ORF">D3A95_07630</name>
</gene>
<dbReference type="KEGG" id="tsq:D3A95_07630"/>
<proteinExistence type="predicted"/>
<reference evidence="3" key="1">
    <citation type="submission" date="2018-09" db="EMBL/GenBank/DDBJ databases">
        <title>Complete genome sequence of thermophilic cyanobacteria strain Thermosynechococcus elongatus PKUAC-SCTE542.</title>
        <authorList>
            <person name="Liang Y."/>
            <person name="Tang J."/>
            <person name="Daroch M."/>
        </authorList>
    </citation>
    <scope>NUCLEOTIDE SEQUENCE [LARGE SCALE GENOMIC DNA]</scope>
    <source>
        <strain evidence="3">E542</strain>
    </source>
</reference>
<name>A0A7D6F3E4_9CYAN</name>
<organism evidence="2 3">
    <name type="scientific">Thermosynechococcus sichuanensis E542</name>
    <dbReference type="NCBI Taxonomy" id="2016101"/>
    <lineage>
        <taxon>Bacteria</taxon>
        <taxon>Bacillati</taxon>
        <taxon>Cyanobacteriota</taxon>
        <taxon>Cyanophyceae</taxon>
        <taxon>Acaryochloridales</taxon>
        <taxon>Thermosynechococcaceae</taxon>
        <taxon>Thermosynechococcus</taxon>
        <taxon>Thermosynechococcus sichuanensis</taxon>
    </lineage>
</organism>
<dbReference type="Proteomes" id="UP000261812">
    <property type="component" value="Chromosome"/>
</dbReference>
<evidence type="ECO:0008006" key="4">
    <source>
        <dbReference type="Google" id="ProtNLM"/>
    </source>
</evidence>
<evidence type="ECO:0000313" key="3">
    <source>
        <dbReference type="Proteomes" id="UP000261812"/>
    </source>
</evidence>
<sequence length="91" mass="10231">MFSLECPANSLEQVIGHLPPVEQIRMLMYHPYFTGRCPACRQPIHHSQLKMGQCHCSHCGWQDQAGDRESNLSLENPYPLPALSKSLPGQS</sequence>
<evidence type="ECO:0000256" key="1">
    <source>
        <dbReference type="SAM" id="MobiDB-lite"/>
    </source>
</evidence>
<keyword evidence="3" id="KW-1185">Reference proteome</keyword>
<dbReference type="EMBL" id="CP032152">
    <property type="protein sequence ID" value="QLL29223.1"/>
    <property type="molecule type" value="Genomic_DNA"/>
</dbReference>
<accession>A0A7D6F3E4</accession>
<evidence type="ECO:0000313" key="2">
    <source>
        <dbReference type="EMBL" id="QLL29223.1"/>
    </source>
</evidence>
<protein>
    <recommendedName>
        <fullName evidence="4">Transposase</fullName>
    </recommendedName>
</protein>